<reference evidence="3" key="1">
    <citation type="journal article" date="2019" name="Int. J. Syst. Evol. Microbiol.">
        <title>The Global Catalogue of Microorganisms (GCM) 10K type strain sequencing project: providing services to taxonomists for standard genome sequencing and annotation.</title>
        <authorList>
            <consortium name="The Broad Institute Genomics Platform"/>
            <consortium name="The Broad Institute Genome Sequencing Center for Infectious Disease"/>
            <person name="Wu L."/>
            <person name="Ma J."/>
        </authorList>
    </citation>
    <scope>NUCLEOTIDE SEQUENCE [LARGE SCALE GENOMIC DNA]</scope>
    <source>
        <strain evidence="3">CCUG 73951</strain>
    </source>
</reference>
<organism evidence="2 3">
    <name type="scientific">Halobacillus campisalis</name>
    <dbReference type="NCBI Taxonomy" id="435909"/>
    <lineage>
        <taxon>Bacteria</taxon>
        <taxon>Bacillati</taxon>
        <taxon>Bacillota</taxon>
        <taxon>Bacilli</taxon>
        <taxon>Bacillales</taxon>
        <taxon>Bacillaceae</taxon>
        <taxon>Halobacillus</taxon>
    </lineage>
</organism>
<dbReference type="InterPro" id="IPR050194">
    <property type="entry name" value="Glycosyltransferase_grp1"/>
</dbReference>
<gene>
    <name evidence="2" type="ORF">ACFQMN_17805</name>
</gene>
<comment type="caution">
    <text evidence="2">The sequence shown here is derived from an EMBL/GenBank/DDBJ whole genome shotgun (WGS) entry which is preliminary data.</text>
</comment>
<accession>A0ABW2KA94</accession>
<dbReference type="Gene3D" id="3.40.50.2000">
    <property type="entry name" value="Glycogen Phosphorylase B"/>
    <property type="match status" value="2"/>
</dbReference>
<sequence>MNRAGTETMLMNIYRNVDHEKVQFDFISYNKEESHYDREIKKLGGRIIQLNKTNSIIEIYNAIKKYGPYQAIHSHTLFHCGIANIAGFLAGVKVRIAHAHTTQDDSDQWVKKVYIACMRKMILKASTDLLSCSEQAGGYLYGEPNLKRTRYTYFPNVIDYIELLVKPHQQVNEFKMKYGLGNSLVIGHVGRFMEAKNHPFLLSVMKAIVEKDPAAKLLLVGDGDSKKQMEDMSTQLGIKENVIFAGVREDMATMFHSMDIFVFPSTYEGLGLVLLEAQASGLPCIVSEAIQPEADLNMNLFTKLSLSESPEAWADKILERAGYKEKNINKIINSFELHHYSINKGITKLLTIYRGKQGGHYEKTFNHLL</sequence>
<dbReference type="EMBL" id="JBHTBY010000017">
    <property type="protein sequence ID" value="MFC7322722.1"/>
    <property type="molecule type" value="Genomic_DNA"/>
</dbReference>
<protein>
    <submittedName>
        <fullName evidence="2">Glycosyltransferase family 1 protein</fullName>
    </submittedName>
</protein>
<dbReference type="PANTHER" id="PTHR45947">
    <property type="entry name" value="SULFOQUINOVOSYL TRANSFERASE SQD2"/>
    <property type="match status" value="1"/>
</dbReference>
<dbReference type="Pfam" id="PF00534">
    <property type="entry name" value="Glycos_transf_1"/>
    <property type="match status" value="1"/>
</dbReference>
<evidence type="ECO:0000259" key="1">
    <source>
        <dbReference type="Pfam" id="PF00534"/>
    </source>
</evidence>
<proteinExistence type="predicted"/>
<dbReference type="InterPro" id="IPR001296">
    <property type="entry name" value="Glyco_trans_1"/>
</dbReference>
<evidence type="ECO:0000313" key="3">
    <source>
        <dbReference type="Proteomes" id="UP001596494"/>
    </source>
</evidence>
<evidence type="ECO:0000313" key="2">
    <source>
        <dbReference type="EMBL" id="MFC7322722.1"/>
    </source>
</evidence>
<dbReference type="CDD" id="cd03812">
    <property type="entry name" value="GT4_CapH-like"/>
    <property type="match status" value="1"/>
</dbReference>
<name>A0ABW2KA94_9BACI</name>
<dbReference type="SUPFAM" id="SSF53756">
    <property type="entry name" value="UDP-Glycosyltransferase/glycogen phosphorylase"/>
    <property type="match status" value="1"/>
</dbReference>
<keyword evidence="3" id="KW-1185">Reference proteome</keyword>
<dbReference type="PANTHER" id="PTHR45947:SF3">
    <property type="entry name" value="SULFOQUINOVOSYL TRANSFERASE SQD2"/>
    <property type="match status" value="1"/>
</dbReference>
<feature type="domain" description="Glycosyl transferase family 1" evidence="1">
    <location>
        <begin position="179"/>
        <end position="318"/>
    </location>
</feature>
<dbReference type="RefSeq" id="WP_390216822.1">
    <property type="nucleotide sequence ID" value="NZ_JBHTBY010000017.1"/>
</dbReference>
<dbReference type="Proteomes" id="UP001596494">
    <property type="component" value="Unassembled WGS sequence"/>
</dbReference>